<dbReference type="EMBL" id="CP095354">
    <property type="protein sequence ID" value="XAG79327.1"/>
    <property type="molecule type" value="Genomic_DNA"/>
</dbReference>
<gene>
    <name evidence="2" type="ORF">MRN14_12580</name>
</gene>
<keyword evidence="1" id="KW-0472">Membrane</keyword>
<sequence>MCKQCLAPLPSTACGIRANFRASSYRPSYSAPLIPFGNNEMASVTSLFSARFNRWLSRRIPAAKEQRLSHRSIFILPSGFGVIWLALVLLLFLFGTNYQNNLVIGLAIVLASVFHTCIIHSYRNLAGLRLSARKPPQAYAGDSLSFPVTVSADRSLFRLGFSYPGERQVFVSCVDNQEQTALVPMQPRPRGLWHPGRLKVESCYPLGLCRAWSHLDLDTSQWVFPAPVVSTPKLGRSEHVPESQDSGEWLSGVDEYAGLKSYVPGESLKQVAWKQWAQGRGMLSKEFAEPQGAPLWLELDRKLTGDELEKRLGELSYQVNQLAHSGQTWGLKLAGRTIAPSQGEPQRQECLKALALYPAKAEGTGR</sequence>
<proteinExistence type="predicted"/>
<evidence type="ECO:0000256" key="1">
    <source>
        <dbReference type="SAM" id="Phobius"/>
    </source>
</evidence>
<evidence type="ECO:0000313" key="2">
    <source>
        <dbReference type="EMBL" id="XAG79327.1"/>
    </source>
</evidence>
<dbReference type="AlphaFoldDB" id="A0AAU6V2D9"/>
<dbReference type="PANTHER" id="PTHR34351:SF1">
    <property type="entry name" value="SLR1927 PROTEIN"/>
    <property type="match status" value="1"/>
</dbReference>
<name>A0AAU6V2D9_UNCXX</name>
<reference evidence="2" key="1">
    <citation type="submission" date="2022-03" db="EMBL/GenBank/DDBJ databases">
        <title>Sea Food Isolates.</title>
        <authorList>
            <person name="Li c."/>
        </authorList>
    </citation>
    <scope>NUCLEOTIDE SEQUENCE</scope>
    <source>
        <strain evidence="2">19NY03SH02</strain>
    </source>
</reference>
<feature type="transmembrane region" description="Helical" evidence="1">
    <location>
        <begin position="102"/>
        <end position="122"/>
    </location>
</feature>
<accession>A0AAU6V2D9</accession>
<keyword evidence="1" id="KW-1133">Transmembrane helix</keyword>
<keyword evidence="1" id="KW-0812">Transmembrane</keyword>
<dbReference type="PANTHER" id="PTHR34351">
    <property type="entry name" value="SLR1927 PROTEIN-RELATED"/>
    <property type="match status" value="1"/>
</dbReference>
<protein>
    <submittedName>
        <fullName evidence="2">DUF58 domain-containing protein</fullName>
    </submittedName>
</protein>
<organism evidence="2">
    <name type="scientific">bacterium 19NY03SH02</name>
    <dbReference type="NCBI Taxonomy" id="2920631"/>
    <lineage>
        <taxon>Bacteria</taxon>
    </lineage>
</organism>
<feature type="transmembrane region" description="Helical" evidence="1">
    <location>
        <begin position="73"/>
        <end position="96"/>
    </location>
</feature>